<proteinExistence type="inferred from homology"/>
<evidence type="ECO:0000256" key="3">
    <source>
        <dbReference type="ARBA" id="ARBA00022490"/>
    </source>
</evidence>
<keyword evidence="10" id="KW-1185">Reference proteome</keyword>
<organism evidence="9 10">
    <name type="scientific">Lecanosticta acicola</name>
    <dbReference type="NCBI Taxonomy" id="111012"/>
    <lineage>
        <taxon>Eukaryota</taxon>
        <taxon>Fungi</taxon>
        <taxon>Dikarya</taxon>
        <taxon>Ascomycota</taxon>
        <taxon>Pezizomycotina</taxon>
        <taxon>Dothideomycetes</taxon>
        <taxon>Dothideomycetidae</taxon>
        <taxon>Mycosphaerellales</taxon>
        <taxon>Mycosphaerellaceae</taxon>
        <taxon>Lecanosticta</taxon>
    </lineage>
</organism>
<dbReference type="EMBL" id="CAVMBE010000089">
    <property type="protein sequence ID" value="CAK4033571.1"/>
    <property type="molecule type" value="Genomic_DNA"/>
</dbReference>
<dbReference type="SMART" id="SM00673">
    <property type="entry name" value="CARP"/>
    <property type="match status" value="1"/>
</dbReference>
<dbReference type="Proteomes" id="UP001296104">
    <property type="component" value="Unassembled WGS sequence"/>
</dbReference>
<dbReference type="PANTHER" id="PTHR15139:SF0">
    <property type="entry name" value="TUBULIN-SPECIFIC CHAPERONE C"/>
    <property type="match status" value="1"/>
</dbReference>
<evidence type="ECO:0000256" key="2">
    <source>
        <dbReference type="ARBA" id="ARBA00008848"/>
    </source>
</evidence>
<comment type="caution">
    <text evidence="9">The sequence shown here is derived from an EMBL/GenBank/DDBJ whole genome shotgun (WGS) entry which is preliminary data.</text>
</comment>
<evidence type="ECO:0000256" key="5">
    <source>
        <dbReference type="ARBA" id="ARBA00023186"/>
    </source>
</evidence>
<evidence type="ECO:0000313" key="9">
    <source>
        <dbReference type="EMBL" id="CAK4033571.1"/>
    </source>
</evidence>
<dbReference type="InterPro" id="IPR038397">
    <property type="entry name" value="TBCC_N_sf"/>
</dbReference>
<evidence type="ECO:0000259" key="8">
    <source>
        <dbReference type="PROSITE" id="PS51329"/>
    </source>
</evidence>
<protein>
    <submittedName>
        <fullName evidence="9">Tubulin-folding cofactor C</fullName>
    </submittedName>
</protein>
<comment type="subunit">
    <text evidence="6">Supercomplex made of cofactors A to E. Cofactors A and D function by capturing and stabilizing tubulin in a quasi-native conformation. Cofactor E binds to the cofactor D-tubulin complex; interaction with cofactor C then causes the release of tubulin polypeptides that are committed to the native state.</text>
</comment>
<keyword evidence="3" id="KW-0963">Cytoplasm</keyword>
<dbReference type="PANTHER" id="PTHR15139">
    <property type="entry name" value="TUBULIN FOLDING COFACTOR C"/>
    <property type="match status" value="1"/>
</dbReference>
<dbReference type="InterPro" id="IPR017901">
    <property type="entry name" value="C-CAP_CF_C-like"/>
</dbReference>
<keyword evidence="4" id="KW-0007">Acetylation</keyword>
<dbReference type="InterPro" id="IPR012945">
    <property type="entry name" value="Tubulin-bd_cofactor_C_dom"/>
</dbReference>
<dbReference type="InterPro" id="IPR027684">
    <property type="entry name" value="TBCC"/>
</dbReference>
<dbReference type="InterPro" id="IPR006599">
    <property type="entry name" value="CARP_motif"/>
</dbReference>
<sequence>MATATPGEQQPAAQLTPTEKFFRFFQHEVTDLRQSMERIKGLGAIYGERSDAIDHCRQSISRLSSEVQDASSYLPAYDQRAYSDTIKALNTKLQEVREAGAPRQKFSFNKSGAMFTAKKNESAISLNDAAELARQRQRQISGPVADRSNDSSCANTPASNRTPEPEKVDEAEAQDSGTEINQPGSGGLLAPETARVRTPSFSGSKSVTIGDRENVHIVLPTAASHATSSATVSNLRHSVVDMSQPTTQGQPFATLTLKNIKSSLVVCGHVSGAAHLTNIRNSVIVVACRQFRMHESSNCDVYLLSTSRPIIEDCSAIRFAPLPNAYMRESDRDTKNQWSNVDDFKWLRNEPSPHWSPMEPSERIADNVWKDIVPGGPELGVENVLEAVNVPK</sequence>
<dbReference type="InterPro" id="IPR031925">
    <property type="entry name" value="TBCC_N"/>
</dbReference>
<evidence type="ECO:0000256" key="1">
    <source>
        <dbReference type="ARBA" id="ARBA00004496"/>
    </source>
</evidence>
<feature type="domain" description="C-CAP/cofactor C-like" evidence="8">
    <location>
        <begin position="193"/>
        <end position="346"/>
    </location>
</feature>
<evidence type="ECO:0000256" key="4">
    <source>
        <dbReference type="ARBA" id="ARBA00022990"/>
    </source>
</evidence>
<dbReference type="GO" id="GO:0015631">
    <property type="term" value="F:tubulin binding"/>
    <property type="evidence" value="ECO:0007669"/>
    <property type="project" value="InterPro"/>
</dbReference>
<evidence type="ECO:0000313" key="10">
    <source>
        <dbReference type="Proteomes" id="UP001296104"/>
    </source>
</evidence>
<comment type="similarity">
    <text evidence="2">Belongs to the TBCC family.</text>
</comment>
<accession>A0AAI8Z6X1</accession>
<dbReference type="GO" id="GO:0007023">
    <property type="term" value="P:post-chaperonin tubulin folding pathway"/>
    <property type="evidence" value="ECO:0007669"/>
    <property type="project" value="InterPro"/>
</dbReference>
<dbReference type="GO" id="GO:0007021">
    <property type="term" value="P:tubulin complex assembly"/>
    <property type="evidence" value="ECO:0007669"/>
    <property type="project" value="TreeGrafter"/>
</dbReference>
<comment type="subcellular location">
    <subcellularLocation>
        <location evidence="1">Cytoplasm</location>
    </subcellularLocation>
</comment>
<feature type="compositionally biased region" description="Polar residues" evidence="7">
    <location>
        <begin position="150"/>
        <end position="162"/>
    </location>
</feature>
<dbReference type="GO" id="GO:0005737">
    <property type="term" value="C:cytoplasm"/>
    <property type="evidence" value="ECO:0007669"/>
    <property type="project" value="UniProtKB-SubCell"/>
</dbReference>
<evidence type="ECO:0000256" key="6">
    <source>
        <dbReference type="ARBA" id="ARBA00026055"/>
    </source>
</evidence>
<gene>
    <name evidence="9" type="ORF">LECACI_7A008729</name>
</gene>
<dbReference type="PROSITE" id="PS51329">
    <property type="entry name" value="C_CAP_COFACTOR_C"/>
    <property type="match status" value="1"/>
</dbReference>
<keyword evidence="5" id="KW-0143">Chaperone</keyword>
<dbReference type="AlphaFoldDB" id="A0AAI8Z6X1"/>
<dbReference type="Pfam" id="PF16752">
    <property type="entry name" value="TBCC_N"/>
    <property type="match status" value="1"/>
</dbReference>
<reference evidence="9" key="1">
    <citation type="submission" date="2023-11" db="EMBL/GenBank/DDBJ databases">
        <authorList>
            <person name="Alioto T."/>
            <person name="Alioto T."/>
            <person name="Gomez Garrido J."/>
        </authorList>
    </citation>
    <scope>NUCLEOTIDE SEQUENCE</scope>
</reference>
<name>A0AAI8Z6X1_9PEZI</name>
<dbReference type="Gene3D" id="1.20.58.1250">
    <property type="entry name" value="Tubulin Binding Cofactor C, N-terminal domain"/>
    <property type="match status" value="1"/>
</dbReference>
<feature type="region of interest" description="Disordered" evidence="7">
    <location>
        <begin position="134"/>
        <end position="207"/>
    </location>
</feature>
<dbReference type="Gene3D" id="2.160.20.70">
    <property type="match status" value="1"/>
</dbReference>
<evidence type="ECO:0000256" key="7">
    <source>
        <dbReference type="SAM" id="MobiDB-lite"/>
    </source>
</evidence>
<dbReference type="InterPro" id="IPR016098">
    <property type="entry name" value="CAP/MinC_C"/>
</dbReference>
<dbReference type="Pfam" id="PF07986">
    <property type="entry name" value="TBCC"/>
    <property type="match status" value="1"/>
</dbReference>